<dbReference type="InterPro" id="IPR011008">
    <property type="entry name" value="Dimeric_a/b-barrel"/>
</dbReference>
<organism evidence="3 4">
    <name type="scientific">Conexibacter woesei (strain DSM 14684 / CCUG 47730 / CIP 108061 / JCM 11494 / NBRC 100937 / ID131577)</name>
    <dbReference type="NCBI Taxonomy" id="469383"/>
    <lineage>
        <taxon>Bacteria</taxon>
        <taxon>Bacillati</taxon>
        <taxon>Actinomycetota</taxon>
        <taxon>Thermoleophilia</taxon>
        <taxon>Solirubrobacterales</taxon>
        <taxon>Conexibacteraceae</taxon>
        <taxon>Conexibacter</taxon>
    </lineage>
</organism>
<dbReference type="EMBL" id="CP001854">
    <property type="protein sequence ID" value="ADB50929.1"/>
    <property type="molecule type" value="Genomic_DNA"/>
</dbReference>
<dbReference type="InterPro" id="IPR005545">
    <property type="entry name" value="YCII"/>
</dbReference>
<dbReference type="Gene3D" id="3.30.70.1060">
    <property type="entry name" value="Dimeric alpha+beta barrel"/>
    <property type="match status" value="1"/>
</dbReference>
<dbReference type="STRING" id="469383.Cwoe_2507"/>
<evidence type="ECO:0000313" key="4">
    <source>
        <dbReference type="Proteomes" id="UP000008229"/>
    </source>
</evidence>
<dbReference type="SUPFAM" id="SSF54909">
    <property type="entry name" value="Dimeric alpha+beta barrel"/>
    <property type="match status" value="1"/>
</dbReference>
<proteinExistence type="inferred from homology"/>
<dbReference type="Proteomes" id="UP000008229">
    <property type="component" value="Chromosome"/>
</dbReference>
<dbReference type="eggNOG" id="COG3795">
    <property type="taxonomic scope" value="Bacteria"/>
</dbReference>
<sequence>MQYALLIHERPGVYDSLSEEQMQEVTAEYIAIHQDERIVGSGRLSPADTATTVRANGSGTLVTDGPFADTKDVFGGYFLFEADDIDAAIELAGKLPVLRFGGAVEIRTVLVPPT</sequence>
<reference evidence="3 4" key="1">
    <citation type="journal article" date="2010" name="Stand. Genomic Sci.">
        <title>Complete genome sequence of Conexibacter woesei type strain (ID131577).</title>
        <authorList>
            <person name="Pukall R."/>
            <person name="Lapidus A."/>
            <person name="Glavina Del Rio T."/>
            <person name="Copeland A."/>
            <person name="Tice H."/>
            <person name="Cheng J.-F."/>
            <person name="Lucas S."/>
            <person name="Chen F."/>
            <person name="Nolan M."/>
            <person name="Bruce D."/>
            <person name="Goodwin L."/>
            <person name="Pitluck S."/>
            <person name="Mavromatis K."/>
            <person name="Ivanova N."/>
            <person name="Ovchinnikova G."/>
            <person name="Pati A."/>
            <person name="Chen A."/>
            <person name="Palaniappan K."/>
            <person name="Land M."/>
            <person name="Hauser L."/>
            <person name="Chang Y.-J."/>
            <person name="Jeffries C.D."/>
            <person name="Chain P."/>
            <person name="Meincke L."/>
            <person name="Sims D."/>
            <person name="Brettin T."/>
            <person name="Detter J.C."/>
            <person name="Rohde M."/>
            <person name="Goeker M."/>
            <person name="Bristow J."/>
            <person name="Eisen J.A."/>
            <person name="Markowitz V."/>
            <person name="Kyrpides N.C."/>
            <person name="Klenk H.-P."/>
            <person name="Hugenholtz P."/>
        </authorList>
    </citation>
    <scope>NUCLEOTIDE SEQUENCE [LARGE SCALE GENOMIC DNA]</scope>
    <source>
        <strain evidence="4">DSM 14684 / CIP 108061 / JCM 11494 / NBRC 100937 / ID131577</strain>
    </source>
</reference>
<evidence type="ECO:0000256" key="1">
    <source>
        <dbReference type="ARBA" id="ARBA00007689"/>
    </source>
</evidence>
<reference evidence="4" key="2">
    <citation type="submission" date="2010-01" db="EMBL/GenBank/DDBJ databases">
        <title>The complete genome of Conexibacter woesei DSM 14684.</title>
        <authorList>
            <consortium name="US DOE Joint Genome Institute (JGI-PGF)"/>
            <person name="Lucas S."/>
            <person name="Copeland A."/>
            <person name="Lapidus A."/>
            <person name="Glavina del Rio T."/>
            <person name="Dalin E."/>
            <person name="Tice H."/>
            <person name="Bruce D."/>
            <person name="Goodwin L."/>
            <person name="Pitluck S."/>
            <person name="Kyrpides N."/>
            <person name="Mavromatis K."/>
            <person name="Ivanova N."/>
            <person name="Mikhailova N."/>
            <person name="Chertkov O."/>
            <person name="Brettin T."/>
            <person name="Detter J.C."/>
            <person name="Han C."/>
            <person name="Larimer F."/>
            <person name="Land M."/>
            <person name="Hauser L."/>
            <person name="Markowitz V."/>
            <person name="Cheng J.-F."/>
            <person name="Hugenholtz P."/>
            <person name="Woyke T."/>
            <person name="Wu D."/>
            <person name="Pukall R."/>
            <person name="Steenblock K."/>
            <person name="Schneider S."/>
            <person name="Klenk H.-P."/>
            <person name="Eisen J.A."/>
        </authorList>
    </citation>
    <scope>NUCLEOTIDE SEQUENCE [LARGE SCALE GENOMIC DNA]</scope>
    <source>
        <strain evidence="4">DSM 14684 / CIP 108061 / JCM 11494 / NBRC 100937 / ID131577</strain>
    </source>
</reference>
<gene>
    <name evidence="3" type="ordered locus">Cwoe_2507</name>
</gene>
<dbReference type="PANTHER" id="PTHR35174:SF3">
    <property type="entry name" value="BLL7171 PROTEIN"/>
    <property type="match status" value="1"/>
</dbReference>
<name>D3F8G5_CONWI</name>
<dbReference type="PANTHER" id="PTHR35174">
    <property type="entry name" value="BLL7171 PROTEIN-RELATED"/>
    <property type="match status" value="1"/>
</dbReference>
<protein>
    <submittedName>
        <fullName evidence="3">YCII-related protein</fullName>
    </submittedName>
</protein>
<keyword evidence="4" id="KW-1185">Reference proteome</keyword>
<dbReference type="AlphaFoldDB" id="D3F8G5"/>
<dbReference type="OrthoDB" id="668782at2"/>
<accession>D3F8G5</accession>
<dbReference type="HOGENOM" id="CLU_130902_2_1_11"/>
<evidence type="ECO:0000313" key="3">
    <source>
        <dbReference type="EMBL" id="ADB50929.1"/>
    </source>
</evidence>
<dbReference type="RefSeq" id="WP_012933980.1">
    <property type="nucleotide sequence ID" value="NC_013739.1"/>
</dbReference>
<comment type="similarity">
    <text evidence="1">Belongs to the YciI family.</text>
</comment>
<dbReference type="KEGG" id="cwo:Cwoe_2507"/>
<evidence type="ECO:0000259" key="2">
    <source>
        <dbReference type="Pfam" id="PF03795"/>
    </source>
</evidence>
<feature type="domain" description="YCII-related" evidence="2">
    <location>
        <begin position="1"/>
        <end position="110"/>
    </location>
</feature>
<dbReference type="Pfam" id="PF03795">
    <property type="entry name" value="YCII"/>
    <property type="match status" value="1"/>
</dbReference>